<evidence type="ECO:0000313" key="2">
    <source>
        <dbReference type="EMBL" id="KAK0590132.1"/>
    </source>
</evidence>
<organism evidence="2 3">
    <name type="scientific">Acer saccharum</name>
    <name type="common">Sugar maple</name>
    <dbReference type="NCBI Taxonomy" id="4024"/>
    <lineage>
        <taxon>Eukaryota</taxon>
        <taxon>Viridiplantae</taxon>
        <taxon>Streptophyta</taxon>
        <taxon>Embryophyta</taxon>
        <taxon>Tracheophyta</taxon>
        <taxon>Spermatophyta</taxon>
        <taxon>Magnoliopsida</taxon>
        <taxon>eudicotyledons</taxon>
        <taxon>Gunneridae</taxon>
        <taxon>Pentapetalae</taxon>
        <taxon>rosids</taxon>
        <taxon>malvids</taxon>
        <taxon>Sapindales</taxon>
        <taxon>Sapindaceae</taxon>
        <taxon>Hippocastanoideae</taxon>
        <taxon>Acereae</taxon>
        <taxon>Acer</taxon>
    </lineage>
</organism>
<dbReference type="EMBL" id="JAUESC010000381">
    <property type="protein sequence ID" value="KAK0590132.1"/>
    <property type="molecule type" value="Genomic_DNA"/>
</dbReference>
<dbReference type="Proteomes" id="UP001168877">
    <property type="component" value="Unassembled WGS sequence"/>
</dbReference>
<reference evidence="2" key="2">
    <citation type="submission" date="2023-06" db="EMBL/GenBank/DDBJ databases">
        <authorList>
            <person name="Swenson N.G."/>
            <person name="Wegrzyn J.L."/>
            <person name="Mcevoy S.L."/>
        </authorList>
    </citation>
    <scope>NUCLEOTIDE SEQUENCE</scope>
    <source>
        <strain evidence="2">NS2018</strain>
        <tissue evidence="2">Leaf</tissue>
    </source>
</reference>
<proteinExistence type="predicted"/>
<accession>A0AA39SFN1</accession>
<sequence>MIAEMEIHKCGKDETGKEAMGFPNLITHFCEMAGVDFSTEEMVEPLVDLGIHTWYTLYPSRGLRRPKDTGAEAKAEPGAEGDHAIVDEDDES</sequence>
<dbReference type="AlphaFoldDB" id="A0AA39SFN1"/>
<reference evidence="2" key="1">
    <citation type="journal article" date="2022" name="Plant J.">
        <title>Strategies of tolerance reflected in two North American maple genomes.</title>
        <authorList>
            <person name="McEvoy S.L."/>
            <person name="Sezen U.U."/>
            <person name="Trouern-Trend A."/>
            <person name="McMahon S.M."/>
            <person name="Schaberg P.G."/>
            <person name="Yang J."/>
            <person name="Wegrzyn J.L."/>
            <person name="Swenson N.G."/>
        </authorList>
    </citation>
    <scope>NUCLEOTIDE SEQUENCE</scope>
    <source>
        <strain evidence="2">NS2018</strain>
    </source>
</reference>
<feature type="compositionally biased region" description="Basic and acidic residues" evidence="1">
    <location>
        <begin position="65"/>
        <end position="86"/>
    </location>
</feature>
<name>A0AA39SFN1_ACESA</name>
<protein>
    <submittedName>
        <fullName evidence="2">Uncharacterized protein</fullName>
    </submittedName>
</protein>
<comment type="caution">
    <text evidence="2">The sequence shown here is derived from an EMBL/GenBank/DDBJ whole genome shotgun (WGS) entry which is preliminary data.</text>
</comment>
<evidence type="ECO:0000313" key="3">
    <source>
        <dbReference type="Proteomes" id="UP001168877"/>
    </source>
</evidence>
<evidence type="ECO:0000256" key="1">
    <source>
        <dbReference type="SAM" id="MobiDB-lite"/>
    </source>
</evidence>
<feature type="region of interest" description="Disordered" evidence="1">
    <location>
        <begin position="63"/>
        <end position="92"/>
    </location>
</feature>
<gene>
    <name evidence="2" type="ORF">LWI29_023055</name>
</gene>
<keyword evidence="3" id="KW-1185">Reference proteome</keyword>